<dbReference type="InterPro" id="IPR012506">
    <property type="entry name" value="TMEM86B-like"/>
</dbReference>
<feature type="transmembrane region" description="Helical" evidence="6">
    <location>
        <begin position="48"/>
        <end position="69"/>
    </location>
</feature>
<keyword evidence="3 6" id="KW-0812">Transmembrane</keyword>
<evidence type="ECO:0000313" key="8">
    <source>
        <dbReference type="Proteomes" id="UP001302666"/>
    </source>
</evidence>
<keyword evidence="8" id="KW-1185">Reference proteome</keyword>
<dbReference type="Pfam" id="PF07947">
    <property type="entry name" value="YhhN"/>
    <property type="match status" value="1"/>
</dbReference>
<protein>
    <submittedName>
        <fullName evidence="7">Lysoplasmalogenase family protein</fullName>
    </submittedName>
</protein>
<evidence type="ECO:0000256" key="3">
    <source>
        <dbReference type="ARBA" id="ARBA00022692"/>
    </source>
</evidence>
<keyword evidence="5 6" id="KW-0472">Membrane</keyword>
<dbReference type="RefSeq" id="WP_317386641.1">
    <property type="nucleotide sequence ID" value="NZ_CP136704.1"/>
</dbReference>
<keyword evidence="4 6" id="KW-1133">Transmembrane helix</keyword>
<reference evidence="7 8" key="1">
    <citation type="submission" date="2023-10" db="EMBL/GenBank/DDBJ databases">
        <title>Eight complete genome sequences of bacteria isolated from laboratory stock of Giant Kelp gametophytes.</title>
        <authorList>
            <person name="Tolentino B."/>
            <person name="Nuzhdin S."/>
        </authorList>
    </citation>
    <scope>NUCLEOTIDE SEQUENCE [LARGE SCALE GENOMIC DNA]</scope>
    <source>
        <strain evidence="7 8">LC.270.F.C4</strain>
    </source>
</reference>
<evidence type="ECO:0000256" key="4">
    <source>
        <dbReference type="ARBA" id="ARBA00022989"/>
    </source>
</evidence>
<dbReference type="PANTHER" id="PTHR31885:SF6">
    <property type="entry name" value="GH04784P"/>
    <property type="match status" value="1"/>
</dbReference>
<evidence type="ECO:0000256" key="6">
    <source>
        <dbReference type="SAM" id="Phobius"/>
    </source>
</evidence>
<evidence type="ECO:0000313" key="7">
    <source>
        <dbReference type="EMBL" id="WOI34808.1"/>
    </source>
</evidence>
<evidence type="ECO:0000256" key="5">
    <source>
        <dbReference type="ARBA" id="ARBA00023136"/>
    </source>
</evidence>
<dbReference type="EMBL" id="CP136704">
    <property type="protein sequence ID" value="WOI34808.1"/>
    <property type="molecule type" value="Genomic_DNA"/>
</dbReference>
<feature type="transmembrane region" description="Helical" evidence="6">
    <location>
        <begin position="200"/>
        <end position="218"/>
    </location>
</feature>
<comment type="subcellular location">
    <subcellularLocation>
        <location evidence="1">Membrane</location>
        <topology evidence="1">Multi-pass membrane protein</topology>
    </subcellularLocation>
</comment>
<evidence type="ECO:0000256" key="1">
    <source>
        <dbReference type="ARBA" id="ARBA00004141"/>
    </source>
</evidence>
<comment type="similarity">
    <text evidence="2">Belongs to the TMEM86 family.</text>
</comment>
<dbReference type="PANTHER" id="PTHR31885">
    <property type="entry name" value="GH04784P"/>
    <property type="match status" value="1"/>
</dbReference>
<gene>
    <name evidence="7" type="ORF">R1T40_08800</name>
</gene>
<sequence>MQIGREAAMTVQMIGLGAAAVLALGYLAQVRAAESWPRSALKTGAVALLAVLAFGQLPLLGLALGLCALGDLALSRPGERAFLAGVASFAAGHLAYVALFLSRPPSDLAALLTAPMIWGMATLVLVAGLMARVLTRHAGEMRGAVLAYVPVILAMALAALTLPLPLLWVAAVMFMFSDMVLALETFVLPPAHALRRITGPVVWVLYWGAQALFFAVFAM</sequence>
<evidence type="ECO:0000256" key="2">
    <source>
        <dbReference type="ARBA" id="ARBA00007375"/>
    </source>
</evidence>
<organism evidence="7 8">
    <name type="scientific">Tritonibacter scottomollicae</name>
    <name type="common">Epibacterium scottomollicae</name>
    <dbReference type="NCBI Taxonomy" id="483013"/>
    <lineage>
        <taxon>Bacteria</taxon>
        <taxon>Pseudomonadati</taxon>
        <taxon>Pseudomonadota</taxon>
        <taxon>Alphaproteobacteria</taxon>
        <taxon>Rhodobacterales</taxon>
        <taxon>Paracoccaceae</taxon>
        <taxon>Tritonibacter</taxon>
    </lineage>
</organism>
<proteinExistence type="inferred from homology"/>
<feature type="transmembrane region" description="Helical" evidence="6">
    <location>
        <begin position="143"/>
        <end position="160"/>
    </location>
</feature>
<accession>A0ABZ0HIY8</accession>
<feature type="transmembrane region" description="Helical" evidence="6">
    <location>
        <begin position="108"/>
        <end position="131"/>
    </location>
</feature>
<dbReference type="Proteomes" id="UP001302666">
    <property type="component" value="Chromosome"/>
</dbReference>
<name>A0ABZ0HIY8_TRISK</name>
<feature type="transmembrane region" description="Helical" evidence="6">
    <location>
        <begin position="81"/>
        <end position="102"/>
    </location>
</feature>
<feature type="transmembrane region" description="Helical" evidence="6">
    <location>
        <begin position="166"/>
        <end position="188"/>
    </location>
</feature>